<dbReference type="GO" id="GO:0008408">
    <property type="term" value="F:3'-5' exonuclease activity"/>
    <property type="evidence" value="ECO:0007669"/>
    <property type="project" value="TreeGrafter"/>
</dbReference>
<gene>
    <name evidence="6" type="ORF">AQ490_13335</name>
</gene>
<dbReference type="GO" id="GO:0005829">
    <property type="term" value="C:cytosol"/>
    <property type="evidence" value="ECO:0007669"/>
    <property type="project" value="TreeGrafter"/>
</dbReference>
<dbReference type="CDD" id="cd06127">
    <property type="entry name" value="DEDDh"/>
    <property type="match status" value="1"/>
</dbReference>
<reference evidence="6 7" key="1">
    <citation type="submission" date="2015-10" db="EMBL/GenBank/DDBJ databases">
        <title>Draft genome sequence of pyrrolomycin-producing Streptomyces vitaminophilus.</title>
        <authorList>
            <person name="Graham D.E."/>
            <person name="Mahan K.M."/>
            <person name="Klingeman D.M."/>
            <person name="Hettich R.L."/>
            <person name="Parry R.J."/>
        </authorList>
    </citation>
    <scope>NUCLEOTIDE SEQUENCE [LARGE SCALE GENOMIC DNA]</scope>
    <source>
        <strain evidence="6 7">ATCC 31673</strain>
    </source>
</reference>
<dbReference type="Proteomes" id="UP000050867">
    <property type="component" value="Unassembled WGS sequence"/>
</dbReference>
<dbReference type="PANTHER" id="PTHR30231">
    <property type="entry name" value="DNA POLYMERASE III SUBUNIT EPSILON"/>
    <property type="match status" value="1"/>
</dbReference>
<protein>
    <submittedName>
        <fullName evidence="6">DNA polymerase III subunit epsilon</fullName>
    </submittedName>
</protein>
<evidence type="ECO:0000259" key="5">
    <source>
        <dbReference type="SMART" id="SM00479"/>
    </source>
</evidence>
<keyword evidence="3" id="KW-0269">Exonuclease</keyword>
<dbReference type="SUPFAM" id="SSF53098">
    <property type="entry name" value="Ribonuclease H-like"/>
    <property type="match status" value="1"/>
</dbReference>
<accession>A0A0T6LXZ9</accession>
<dbReference type="EMBL" id="LLZU01000003">
    <property type="protein sequence ID" value="KRV50922.1"/>
    <property type="molecule type" value="Genomic_DNA"/>
</dbReference>
<evidence type="ECO:0000256" key="3">
    <source>
        <dbReference type="ARBA" id="ARBA00022839"/>
    </source>
</evidence>
<comment type="caution">
    <text evidence="6">The sequence shown here is derived from an EMBL/GenBank/DDBJ whole genome shotgun (WGS) entry which is preliminary data.</text>
</comment>
<evidence type="ECO:0000256" key="4">
    <source>
        <dbReference type="SAM" id="MobiDB-lite"/>
    </source>
</evidence>
<dbReference type="InterPro" id="IPR012337">
    <property type="entry name" value="RNaseH-like_sf"/>
</dbReference>
<dbReference type="GO" id="GO:0003676">
    <property type="term" value="F:nucleic acid binding"/>
    <property type="evidence" value="ECO:0007669"/>
    <property type="project" value="InterPro"/>
</dbReference>
<feature type="domain" description="Exonuclease" evidence="5">
    <location>
        <begin position="25"/>
        <end position="190"/>
    </location>
</feature>
<dbReference type="RefSeq" id="WP_018383587.1">
    <property type="nucleotide sequence ID" value="NZ_LLZU01000003.1"/>
</dbReference>
<dbReference type="InterPro" id="IPR013520">
    <property type="entry name" value="Ribonucl_H"/>
</dbReference>
<dbReference type="Gene3D" id="3.30.420.10">
    <property type="entry name" value="Ribonuclease H-like superfamily/Ribonuclease H"/>
    <property type="match status" value="1"/>
</dbReference>
<evidence type="ECO:0000256" key="2">
    <source>
        <dbReference type="ARBA" id="ARBA00022801"/>
    </source>
</evidence>
<evidence type="ECO:0000256" key="1">
    <source>
        <dbReference type="ARBA" id="ARBA00022722"/>
    </source>
</evidence>
<dbReference type="PANTHER" id="PTHR30231:SF4">
    <property type="entry name" value="PROTEIN NEN2"/>
    <property type="match status" value="1"/>
</dbReference>
<organism evidence="6 7">
    <name type="scientific">Wenjunlia vitaminophila</name>
    <name type="common">Streptomyces vitaminophilus</name>
    <dbReference type="NCBI Taxonomy" id="76728"/>
    <lineage>
        <taxon>Bacteria</taxon>
        <taxon>Bacillati</taxon>
        <taxon>Actinomycetota</taxon>
        <taxon>Actinomycetes</taxon>
        <taxon>Kitasatosporales</taxon>
        <taxon>Streptomycetaceae</taxon>
        <taxon>Wenjunlia</taxon>
    </lineage>
</organism>
<dbReference type="Pfam" id="PF00929">
    <property type="entry name" value="RNase_T"/>
    <property type="match status" value="1"/>
</dbReference>
<sequence length="247" mass="25228">MLSGWLGASATAGASSGLRDASPCGYAVVDLEATGSSPRRHRIVEVGVVLLDRDLRSQGEFSTLVDPLGPVGPTHIHGIGAGDVVGAPRFAEISWHLLGLLRGRVLVGHHVACDRGFLAAEFSRLGVDLPPVPTLCTMRLAADHLPGLASPSLRACCAAAGLPRFAPHTALGDARATAGLLRRYAALATGCSGRTRPAAWNQALSEAAGLRWPGRGAPGVPRGPGGAGSARNARGPVMVPTARKGDA</sequence>
<dbReference type="FunFam" id="3.30.420.10:FF:000045">
    <property type="entry name" value="3'-5' exonuclease DinG"/>
    <property type="match status" value="1"/>
</dbReference>
<dbReference type="eggNOG" id="COG0847">
    <property type="taxonomic scope" value="Bacteria"/>
</dbReference>
<name>A0A0T6LXZ9_WENVI</name>
<dbReference type="SMART" id="SM00479">
    <property type="entry name" value="EXOIII"/>
    <property type="match status" value="1"/>
</dbReference>
<dbReference type="STRING" id="76728.AQ490_13335"/>
<keyword evidence="2" id="KW-0378">Hydrolase</keyword>
<keyword evidence="1" id="KW-0540">Nuclease</keyword>
<evidence type="ECO:0000313" key="6">
    <source>
        <dbReference type="EMBL" id="KRV50922.1"/>
    </source>
</evidence>
<evidence type="ECO:0000313" key="7">
    <source>
        <dbReference type="Proteomes" id="UP000050867"/>
    </source>
</evidence>
<feature type="region of interest" description="Disordered" evidence="4">
    <location>
        <begin position="211"/>
        <end position="247"/>
    </location>
</feature>
<dbReference type="AlphaFoldDB" id="A0A0T6LXZ9"/>
<keyword evidence="7" id="KW-1185">Reference proteome</keyword>
<proteinExistence type="predicted"/>
<dbReference type="InterPro" id="IPR036397">
    <property type="entry name" value="RNaseH_sf"/>
</dbReference>